<feature type="region of interest" description="Disordered" evidence="1">
    <location>
        <begin position="1"/>
        <end position="65"/>
    </location>
</feature>
<dbReference type="Proteomes" id="UP000811619">
    <property type="component" value="Unassembled WGS sequence"/>
</dbReference>
<name>A0A8K0J0Q6_9HYPO</name>
<keyword evidence="3" id="KW-1185">Reference proteome</keyword>
<dbReference type="AlphaFoldDB" id="A0A8K0J0Q6"/>
<gene>
    <name evidence="2" type="ORF">E4U42_001611</name>
</gene>
<proteinExistence type="predicted"/>
<sequence>MGGAGAGTGSRGHRRGGPTHADDGRDARDDDLGSSRSGSLGSLAPTLGSSSDAGMRRTKEVDEFEVRDDLVAWRLPGGVAV</sequence>
<protein>
    <submittedName>
        <fullName evidence="2">Uncharacterized protein</fullName>
    </submittedName>
</protein>
<dbReference type="EMBL" id="SRPY01001492">
    <property type="protein sequence ID" value="KAG5912966.1"/>
    <property type="molecule type" value="Genomic_DNA"/>
</dbReference>
<evidence type="ECO:0000313" key="3">
    <source>
        <dbReference type="Proteomes" id="UP000811619"/>
    </source>
</evidence>
<feature type="compositionally biased region" description="Basic and acidic residues" evidence="1">
    <location>
        <begin position="20"/>
        <end position="33"/>
    </location>
</feature>
<organism evidence="2 3">
    <name type="scientific">Claviceps africana</name>
    <dbReference type="NCBI Taxonomy" id="83212"/>
    <lineage>
        <taxon>Eukaryota</taxon>
        <taxon>Fungi</taxon>
        <taxon>Dikarya</taxon>
        <taxon>Ascomycota</taxon>
        <taxon>Pezizomycotina</taxon>
        <taxon>Sordariomycetes</taxon>
        <taxon>Hypocreomycetidae</taxon>
        <taxon>Hypocreales</taxon>
        <taxon>Clavicipitaceae</taxon>
        <taxon>Claviceps</taxon>
    </lineage>
</organism>
<accession>A0A8K0J0Q6</accession>
<evidence type="ECO:0000256" key="1">
    <source>
        <dbReference type="SAM" id="MobiDB-lite"/>
    </source>
</evidence>
<dbReference type="OrthoDB" id="3365224at2759"/>
<feature type="compositionally biased region" description="Gly residues" evidence="1">
    <location>
        <begin position="1"/>
        <end position="10"/>
    </location>
</feature>
<evidence type="ECO:0000313" key="2">
    <source>
        <dbReference type="EMBL" id="KAG5912966.1"/>
    </source>
</evidence>
<feature type="compositionally biased region" description="Low complexity" evidence="1">
    <location>
        <begin position="34"/>
        <end position="44"/>
    </location>
</feature>
<reference evidence="2" key="1">
    <citation type="journal article" date="2020" name="bioRxiv">
        <title>Whole genome comparisons of ergot fungi reveals the divergence and evolution of species within the genus Claviceps are the result of varying mechanisms driving genome evolution and host range expansion.</title>
        <authorList>
            <person name="Wyka S.A."/>
            <person name="Mondo S.J."/>
            <person name="Liu M."/>
            <person name="Dettman J."/>
            <person name="Nalam V."/>
            <person name="Broders K.D."/>
        </authorList>
    </citation>
    <scope>NUCLEOTIDE SEQUENCE</scope>
    <source>
        <strain evidence="2">CCC 489</strain>
    </source>
</reference>
<comment type="caution">
    <text evidence="2">The sequence shown here is derived from an EMBL/GenBank/DDBJ whole genome shotgun (WGS) entry which is preliminary data.</text>
</comment>